<sequence length="330" mass="36381">MPAMTMPFLPRDFFDPSGGYTERDAASPLAARLIIGRDAALGAIDDAESRMDKFALACVRDKDRPPSLELLGVFAQRSEQVLTARSSLRLLRRLLFKNTCVLEEAHHRWVSEMSIQMVITSKELTSWSILDLDASLSSDPDAGADDKQLSNAFSGASRGVSQMKVVIRMDALLRPADNEAEHGEDDDLPAYAFVHAAEAEKTIMQMGKLATTNTTSARYPIAYRALVLLTLKAVTQSNFEAMTKLHILTYALRLRALVRNNVTSAVNSAEELNLLRSVFYSDVKSDLKEIDDLPSCAQVDEVAVASISDIQEQFLALCNGACRETDVLYK</sequence>
<dbReference type="EMBL" id="CM020619">
    <property type="protein sequence ID" value="KAK1866017.1"/>
    <property type="molecule type" value="Genomic_DNA"/>
</dbReference>
<keyword evidence="2" id="KW-1185">Reference proteome</keyword>
<evidence type="ECO:0000313" key="1">
    <source>
        <dbReference type="EMBL" id="KAK1866017.1"/>
    </source>
</evidence>
<proteinExistence type="predicted"/>
<name>A0ACC3C766_PYRYE</name>
<dbReference type="Proteomes" id="UP000798662">
    <property type="component" value="Chromosome 2"/>
</dbReference>
<reference evidence="1" key="1">
    <citation type="submission" date="2019-11" db="EMBL/GenBank/DDBJ databases">
        <title>Nori genome reveals adaptations in red seaweeds to the harsh intertidal environment.</title>
        <authorList>
            <person name="Wang D."/>
            <person name="Mao Y."/>
        </authorList>
    </citation>
    <scope>NUCLEOTIDE SEQUENCE</scope>
    <source>
        <tissue evidence="1">Gametophyte</tissue>
    </source>
</reference>
<gene>
    <name evidence="1" type="ORF">I4F81_008537</name>
</gene>
<protein>
    <submittedName>
        <fullName evidence="1">Uncharacterized protein</fullName>
    </submittedName>
</protein>
<organism evidence="1 2">
    <name type="scientific">Pyropia yezoensis</name>
    <name type="common">Susabi-nori</name>
    <name type="synonym">Porphyra yezoensis</name>
    <dbReference type="NCBI Taxonomy" id="2788"/>
    <lineage>
        <taxon>Eukaryota</taxon>
        <taxon>Rhodophyta</taxon>
        <taxon>Bangiophyceae</taxon>
        <taxon>Bangiales</taxon>
        <taxon>Bangiaceae</taxon>
        <taxon>Pyropia</taxon>
    </lineage>
</organism>
<comment type="caution">
    <text evidence="1">The sequence shown here is derived from an EMBL/GenBank/DDBJ whole genome shotgun (WGS) entry which is preliminary data.</text>
</comment>
<accession>A0ACC3C766</accession>
<evidence type="ECO:0000313" key="2">
    <source>
        <dbReference type="Proteomes" id="UP000798662"/>
    </source>
</evidence>